<keyword evidence="1" id="KW-0732">Signal</keyword>
<organism evidence="2 3">
    <name type="scientific">Duganella rivi</name>
    <dbReference type="NCBI Taxonomy" id="2666083"/>
    <lineage>
        <taxon>Bacteria</taxon>
        <taxon>Pseudomonadati</taxon>
        <taxon>Pseudomonadota</taxon>
        <taxon>Betaproteobacteria</taxon>
        <taxon>Burkholderiales</taxon>
        <taxon>Oxalobacteraceae</taxon>
        <taxon>Telluria group</taxon>
        <taxon>Duganella</taxon>
    </lineage>
</organism>
<evidence type="ECO:0000313" key="2">
    <source>
        <dbReference type="EMBL" id="MYM65334.1"/>
    </source>
</evidence>
<reference evidence="2 3" key="1">
    <citation type="submission" date="2019-12" db="EMBL/GenBank/DDBJ databases">
        <title>Novel species isolated from a subtropical stream in China.</title>
        <authorList>
            <person name="Lu H."/>
        </authorList>
    </citation>
    <scope>NUCLEOTIDE SEQUENCE [LARGE SCALE GENOMIC DNA]</scope>
    <source>
        <strain evidence="2 3">FT55W</strain>
    </source>
</reference>
<gene>
    <name evidence="2" type="ORF">GTP45_00620</name>
</gene>
<dbReference type="RefSeq" id="WP_161011958.1">
    <property type="nucleotide sequence ID" value="NZ_WWCK01000001.1"/>
</dbReference>
<dbReference type="EMBL" id="WWCK01000001">
    <property type="protein sequence ID" value="MYM65334.1"/>
    <property type="molecule type" value="Genomic_DNA"/>
</dbReference>
<keyword evidence="3" id="KW-1185">Reference proteome</keyword>
<dbReference type="AlphaFoldDB" id="A0A7X4K9M1"/>
<name>A0A7X4K9M1_9BURK</name>
<proteinExistence type="predicted"/>
<sequence length="248" mass="26902">MRWSILLMAIAANAAHADGAADLKAALERLQEQAPLKATLDASVWRKEGEGKEAEEVNGQASVGIEDGARGMQLSYSREMLARLDAEAVAQARNPNAKTPTLTASRDFSPNELRPMVAAAAVLAQHLEKAVFKSEKVDSFQGKPARMLTYAQGMDVISDRQRKYVKDFEGNIFVWIGADGTPLGSRLVQNFSGRAFLVVSFSGKTEEQSVYSVAGKRLITTRLESRGNNAGAGEKSEFKTVKTLQLVP</sequence>
<accession>A0A7X4K9M1</accession>
<dbReference type="Proteomes" id="UP000450012">
    <property type="component" value="Unassembled WGS sequence"/>
</dbReference>
<comment type="caution">
    <text evidence="2">The sequence shown here is derived from an EMBL/GenBank/DDBJ whole genome shotgun (WGS) entry which is preliminary data.</text>
</comment>
<feature type="signal peptide" evidence="1">
    <location>
        <begin position="1"/>
        <end position="17"/>
    </location>
</feature>
<protein>
    <submittedName>
        <fullName evidence="2">Uncharacterized protein</fullName>
    </submittedName>
</protein>
<evidence type="ECO:0000313" key="3">
    <source>
        <dbReference type="Proteomes" id="UP000450012"/>
    </source>
</evidence>
<feature type="chain" id="PRO_5031128406" evidence="1">
    <location>
        <begin position="18"/>
        <end position="248"/>
    </location>
</feature>
<evidence type="ECO:0000256" key="1">
    <source>
        <dbReference type="SAM" id="SignalP"/>
    </source>
</evidence>